<keyword evidence="4" id="KW-1185">Reference proteome</keyword>
<evidence type="ECO:0000313" key="4">
    <source>
        <dbReference type="Proteomes" id="UP001614394"/>
    </source>
</evidence>
<dbReference type="InterPro" id="IPR057326">
    <property type="entry name" value="KR_dom"/>
</dbReference>
<dbReference type="Gene3D" id="3.40.50.720">
    <property type="entry name" value="NAD(P)-binding Rossmann-like Domain"/>
    <property type="match status" value="1"/>
</dbReference>
<protein>
    <submittedName>
        <fullName evidence="3">SDR family NAD(P)-dependent oxidoreductase</fullName>
        <ecNumber evidence="3">1.1.1.-</ecNumber>
    </submittedName>
</protein>
<sequence>MEQGLAGKRVLITGGTRGIGRASALAFARAGASVVVVSRGVGEDGESLTRELKELGDGHLLLQADVTDAADVRQLAERVRDAFGTLDVLVNNVGVDGQVWFGELPETEWHRVFDHNVTSAYLVTQAVLDLLADGASVINIGSSVALRGRVRGVHYTASKAALIGLTRALCKELGPRSIRVNTIAPGLTETEPGAGLPPEAVERIVGMTALGRICLPDDVAGAVLFLAGDTSRYISGATLNVDGGV</sequence>
<organism evidence="3 4">
    <name type="scientific">Streptomyces fildesensis</name>
    <dbReference type="NCBI Taxonomy" id="375757"/>
    <lineage>
        <taxon>Bacteria</taxon>
        <taxon>Bacillati</taxon>
        <taxon>Actinomycetota</taxon>
        <taxon>Actinomycetes</taxon>
        <taxon>Kitasatosporales</taxon>
        <taxon>Streptomycetaceae</taxon>
        <taxon>Streptomyces</taxon>
    </lineage>
</organism>
<dbReference type="Proteomes" id="UP001614394">
    <property type="component" value="Unassembled WGS sequence"/>
</dbReference>
<reference evidence="3 4" key="1">
    <citation type="submission" date="2024-10" db="EMBL/GenBank/DDBJ databases">
        <title>The Natural Products Discovery Center: Release of the First 8490 Sequenced Strains for Exploring Actinobacteria Biosynthetic Diversity.</title>
        <authorList>
            <person name="Kalkreuter E."/>
            <person name="Kautsar S.A."/>
            <person name="Yang D."/>
            <person name="Bader C.D."/>
            <person name="Teijaro C.N."/>
            <person name="Fluegel L."/>
            <person name="Davis C.M."/>
            <person name="Simpson J.R."/>
            <person name="Lauterbach L."/>
            <person name="Steele A.D."/>
            <person name="Gui C."/>
            <person name="Meng S."/>
            <person name="Li G."/>
            <person name="Viehrig K."/>
            <person name="Ye F."/>
            <person name="Su P."/>
            <person name="Kiefer A.F."/>
            <person name="Nichols A."/>
            <person name="Cepeda A.J."/>
            <person name="Yan W."/>
            <person name="Fan B."/>
            <person name="Jiang Y."/>
            <person name="Adhikari A."/>
            <person name="Zheng C.-J."/>
            <person name="Schuster L."/>
            <person name="Cowan T.M."/>
            <person name="Smanski M.J."/>
            <person name="Chevrette M.G."/>
            <person name="De Carvalho L.P.S."/>
            <person name="Shen B."/>
        </authorList>
    </citation>
    <scope>NUCLEOTIDE SEQUENCE [LARGE SCALE GENOMIC DNA]</scope>
    <source>
        <strain evidence="3 4">NPDC053399</strain>
    </source>
</reference>
<dbReference type="SUPFAM" id="SSF51735">
    <property type="entry name" value="NAD(P)-binding Rossmann-fold domains"/>
    <property type="match status" value="1"/>
</dbReference>
<dbReference type="GO" id="GO:0016491">
    <property type="term" value="F:oxidoreductase activity"/>
    <property type="evidence" value="ECO:0007669"/>
    <property type="project" value="UniProtKB-KW"/>
</dbReference>
<dbReference type="InterPro" id="IPR002347">
    <property type="entry name" value="SDR_fam"/>
</dbReference>
<dbReference type="PRINTS" id="PR00081">
    <property type="entry name" value="GDHRDH"/>
</dbReference>
<evidence type="ECO:0000259" key="2">
    <source>
        <dbReference type="SMART" id="SM00822"/>
    </source>
</evidence>
<dbReference type="PRINTS" id="PR00080">
    <property type="entry name" value="SDRFAMILY"/>
</dbReference>
<comment type="similarity">
    <text evidence="1">Belongs to the short-chain dehydrogenases/reductases (SDR) family.</text>
</comment>
<evidence type="ECO:0000313" key="3">
    <source>
        <dbReference type="EMBL" id="MFI9100417.1"/>
    </source>
</evidence>
<dbReference type="InterPro" id="IPR036291">
    <property type="entry name" value="NAD(P)-bd_dom_sf"/>
</dbReference>
<evidence type="ECO:0000256" key="1">
    <source>
        <dbReference type="ARBA" id="ARBA00006484"/>
    </source>
</evidence>
<proteinExistence type="inferred from homology"/>
<gene>
    <name evidence="3" type="ORF">ACIGXA_07810</name>
</gene>
<dbReference type="PANTHER" id="PTHR42760">
    <property type="entry name" value="SHORT-CHAIN DEHYDROGENASES/REDUCTASES FAMILY MEMBER"/>
    <property type="match status" value="1"/>
</dbReference>
<keyword evidence="3" id="KW-0560">Oxidoreductase</keyword>
<accession>A0ABW8C1W7</accession>
<dbReference type="SMART" id="SM00822">
    <property type="entry name" value="PKS_KR"/>
    <property type="match status" value="1"/>
</dbReference>
<comment type="caution">
    <text evidence="3">The sequence shown here is derived from an EMBL/GenBank/DDBJ whole genome shotgun (WGS) entry which is preliminary data.</text>
</comment>
<dbReference type="InterPro" id="IPR020904">
    <property type="entry name" value="Sc_DH/Rdtase_CS"/>
</dbReference>
<dbReference type="EMBL" id="JBITYG010000002">
    <property type="protein sequence ID" value="MFI9100417.1"/>
    <property type="molecule type" value="Genomic_DNA"/>
</dbReference>
<dbReference type="EC" id="1.1.1.-" evidence="3"/>
<feature type="domain" description="Ketoreductase" evidence="2">
    <location>
        <begin position="8"/>
        <end position="186"/>
    </location>
</feature>
<dbReference type="RefSeq" id="WP_399645586.1">
    <property type="nucleotide sequence ID" value="NZ_JBITYG010000002.1"/>
</dbReference>
<dbReference type="PROSITE" id="PS00061">
    <property type="entry name" value="ADH_SHORT"/>
    <property type="match status" value="1"/>
</dbReference>
<name>A0ABW8C1W7_9ACTN</name>
<dbReference type="Pfam" id="PF13561">
    <property type="entry name" value="adh_short_C2"/>
    <property type="match status" value="1"/>
</dbReference>